<evidence type="ECO:0000256" key="1">
    <source>
        <dbReference type="SAM" id="SignalP"/>
    </source>
</evidence>
<comment type="caution">
    <text evidence="2">The sequence shown here is derived from an EMBL/GenBank/DDBJ whole genome shotgun (WGS) entry which is preliminary data.</text>
</comment>
<organism evidence="2 3">
    <name type="scientific">Aliikangiella coralliicola</name>
    <dbReference type="NCBI Taxonomy" id="2592383"/>
    <lineage>
        <taxon>Bacteria</taxon>
        <taxon>Pseudomonadati</taxon>
        <taxon>Pseudomonadota</taxon>
        <taxon>Gammaproteobacteria</taxon>
        <taxon>Oceanospirillales</taxon>
        <taxon>Pleioneaceae</taxon>
        <taxon>Aliikangiella</taxon>
    </lineage>
</organism>
<reference evidence="2 3" key="1">
    <citation type="submission" date="2019-07" db="EMBL/GenBank/DDBJ databases">
        <title>Draft genome for Aliikangiella sp. M105.</title>
        <authorList>
            <person name="Wang G."/>
        </authorList>
    </citation>
    <scope>NUCLEOTIDE SEQUENCE [LARGE SCALE GENOMIC DNA]</scope>
    <source>
        <strain evidence="2 3">M105</strain>
    </source>
</reference>
<dbReference type="InterPro" id="IPR011659">
    <property type="entry name" value="WD40"/>
</dbReference>
<keyword evidence="3" id="KW-1185">Reference proteome</keyword>
<dbReference type="RefSeq" id="WP_142932837.1">
    <property type="nucleotide sequence ID" value="NZ_ML660167.1"/>
</dbReference>
<dbReference type="Proteomes" id="UP000315439">
    <property type="component" value="Unassembled WGS sequence"/>
</dbReference>
<dbReference type="AlphaFoldDB" id="A0A545U8Y1"/>
<keyword evidence="1" id="KW-0732">Signal</keyword>
<gene>
    <name evidence="2" type="ORF">FLL46_18525</name>
</gene>
<protein>
    <recommendedName>
        <fullName evidence="4">WD40-like Beta Propeller Repeat</fullName>
    </recommendedName>
</protein>
<evidence type="ECO:0000313" key="2">
    <source>
        <dbReference type="EMBL" id="TQV85918.1"/>
    </source>
</evidence>
<proteinExistence type="predicted"/>
<sequence length="294" mass="32815">MKPIYCFLISLCAFALGNNSYSQDNAATKSYPLLEGPYMGQKPPGMVAEPFAPGIISTEGWEIEGTFAPGMKEFYFTSDNGKGTPIIVTGFRQENNVWKKYIEFRRRGEVTFSPDGERMHMASGFKDRAGDGWSERKSLGPAFEAIRIMRLSASSNGTYVLDEARRNGDGVIRSSRLINGKREAPKPLGKEINSGRLTAHPFIAPDESYLIWDSVREGGFGASDLYISFRQKDGSWGPAINMGPKVNTDKGDTYASVTPDGKYILFNRRIDDEKDNTDIYWIDAKVIEILRSKQ</sequence>
<evidence type="ECO:0008006" key="4">
    <source>
        <dbReference type="Google" id="ProtNLM"/>
    </source>
</evidence>
<dbReference type="SUPFAM" id="SSF82171">
    <property type="entry name" value="DPP6 N-terminal domain-like"/>
    <property type="match status" value="1"/>
</dbReference>
<accession>A0A545U8Y1</accession>
<dbReference type="EMBL" id="VIKS01000011">
    <property type="protein sequence ID" value="TQV85918.1"/>
    <property type="molecule type" value="Genomic_DNA"/>
</dbReference>
<feature type="chain" id="PRO_5022141919" description="WD40-like Beta Propeller Repeat" evidence="1">
    <location>
        <begin position="23"/>
        <end position="294"/>
    </location>
</feature>
<evidence type="ECO:0000313" key="3">
    <source>
        <dbReference type="Proteomes" id="UP000315439"/>
    </source>
</evidence>
<feature type="signal peptide" evidence="1">
    <location>
        <begin position="1"/>
        <end position="22"/>
    </location>
</feature>
<dbReference type="OrthoDB" id="240809at2"/>
<name>A0A545U8Y1_9GAMM</name>
<dbReference type="Pfam" id="PF07676">
    <property type="entry name" value="PD40"/>
    <property type="match status" value="1"/>
</dbReference>